<dbReference type="Gene3D" id="2.130.10.10">
    <property type="entry name" value="YVTN repeat-like/Quinoprotein amine dehydrogenase"/>
    <property type="match status" value="1"/>
</dbReference>
<dbReference type="PANTHER" id="PTHR47197:SF3">
    <property type="entry name" value="DIHYDRO-HEME D1 DEHYDROGENASE"/>
    <property type="match status" value="1"/>
</dbReference>
<evidence type="ECO:0000256" key="1">
    <source>
        <dbReference type="SAM" id="SignalP"/>
    </source>
</evidence>
<dbReference type="InterPro" id="IPR015943">
    <property type="entry name" value="WD40/YVTN_repeat-like_dom_sf"/>
</dbReference>
<dbReference type="AlphaFoldDB" id="A0A917LVE5"/>
<dbReference type="RefSeq" id="WP_188466840.1">
    <property type="nucleotide sequence ID" value="NZ_BMFQ01000004.1"/>
</dbReference>
<keyword evidence="3" id="KW-1185">Reference proteome</keyword>
<feature type="signal peptide" evidence="1">
    <location>
        <begin position="1"/>
        <end position="22"/>
    </location>
</feature>
<protein>
    <recommendedName>
        <fullName evidence="4">YncE family protein</fullName>
    </recommendedName>
</protein>
<evidence type="ECO:0008006" key="4">
    <source>
        <dbReference type="Google" id="ProtNLM"/>
    </source>
</evidence>
<reference evidence="2" key="2">
    <citation type="submission" date="2020-09" db="EMBL/GenBank/DDBJ databases">
        <authorList>
            <person name="Sun Q."/>
            <person name="Zhou Y."/>
        </authorList>
    </citation>
    <scope>NUCLEOTIDE SEQUENCE</scope>
    <source>
        <strain evidence="2">CGMCC 1.12751</strain>
    </source>
</reference>
<keyword evidence="1" id="KW-0732">Signal</keyword>
<comment type="caution">
    <text evidence="2">The sequence shown here is derived from an EMBL/GenBank/DDBJ whole genome shotgun (WGS) entry which is preliminary data.</text>
</comment>
<dbReference type="EMBL" id="BMFQ01000004">
    <property type="protein sequence ID" value="GGG59427.1"/>
    <property type="molecule type" value="Genomic_DNA"/>
</dbReference>
<dbReference type="PANTHER" id="PTHR47197">
    <property type="entry name" value="PROTEIN NIRF"/>
    <property type="match status" value="1"/>
</dbReference>
<proteinExistence type="predicted"/>
<dbReference type="InterPro" id="IPR051200">
    <property type="entry name" value="Host-pathogen_enzymatic-act"/>
</dbReference>
<gene>
    <name evidence="2" type="ORF">GCM10010976_32710</name>
</gene>
<dbReference type="Pfam" id="PF16819">
    <property type="entry name" value="DUF5074"/>
    <property type="match status" value="1"/>
</dbReference>
<feature type="chain" id="PRO_5037631948" description="YncE family protein" evidence="1">
    <location>
        <begin position="23"/>
        <end position="354"/>
    </location>
</feature>
<evidence type="ECO:0000313" key="3">
    <source>
        <dbReference type="Proteomes" id="UP000625976"/>
    </source>
</evidence>
<name>A0A917LVE5_9FLAO</name>
<dbReference type="Proteomes" id="UP000625976">
    <property type="component" value="Unassembled WGS sequence"/>
</dbReference>
<dbReference type="PROSITE" id="PS51257">
    <property type="entry name" value="PROKAR_LIPOPROTEIN"/>
    <property type="match status" value="1"/>
</dbReference>
<sequence>MKNVFKLLTLIFLCGFLATSCSDDDDFIDSPEIAPLGDYENGILVSAEGGPASVSYISNDFSTTENDIYFNVNNEQLGVYLQSIGFNGGQAYIVSDNVNIINIVDRYTFVKEGSITAGLHTPRYMAFLNGKGYVSNWGDGTDTSDDYIAVINLSTNSVETTIPVGEGPEQIIANGNELYVSHKGGYNSNNIISVINASTNAVSTITVNDVPDEMIVNNMGELMVLCEGKPAWTGDETTASIAKIDMSTNTVTDNMTFASGVHPSQMSYDNGNVYYQSNNEVFVMNETATSLPMSSIINLGVITTYGMAVNNNMLYITDAKDYASLSDLLVYDLTSNALVHTFEVGKIASKIYFN</sequence>
<reference evidence="2" key="1">
    <citation type="journal article" date="2014" name="Int. J. Syst. Evol. Microbiol.">
        <title>Complete genome sequence of Corynebacterium casei LMG S-19264T (=DSM 44701T), isolated from a smear-ripened cheese.</title>
        <authorList>
            <consortium name="US DOE Joint Genome Institute (JGI-PGF)"/>
            <person name="Walter F."/>
            <person name="Albersmeier A."/>
            <person name="Kalinowski J."/>
            <person name="Ruckert C."/>
        </authorList>
    </citation>
    <scope>NUCLEOTIDE SEQUENCE</scope>
    <source>
        <strain evidence="2">CGMCC 1.12751</strain>
    </source>
</reference>
<evidence type="ECO:0000313" key="2">
    <source>
        <dbReference type="EMBL" id="GGG59427.1"/>
    </source>
</evidence>
<accession>A0A917LVE5</accession>
<organism evidence="2 3">
    <name type="scientific">Bizionia arctica</name>
    <dbReference type="NCBI Taxonomy" id="1495645"/>
    <lineage>
        <taxon>Bacteria</taxon>
        <taxon>Pseudomonadati</taxon>
        <taxon>Bacteroidota</taxon>
        <taxon>Flavobacteriia</taxon>
        <taxon>Flavobacteriales</taxon>
        <taxon>Flavobacteriaceae</taxon>
        <taxon>Bizionia</taxon>
    </lineage>
</organism>
<dbReference type="SUPFAM" id="SSF63825">
    <property type="entry name" value="YWTD domain"/>
    <property type="match status" value="1"/>
</dbReference>
<dbReference type="InterPro" id="IPR031815">
    <property type="entry name" value="DUF5074"/>
</dbReference>